<feature type="transmembrane region" description="Helical" evidence="2">
    <location>
        <begin position="108"/>
        <end position="133"/>
    </location>
</feature>
<feature type="domain" description="DUF7702" evidence="3">
    <location>
        <begin position="40"/>
        <end position="276"/>
    </location>
</feature>
<dbReference type="InterPro" id="IPR056119">
    <property type="entry name" value="DUF7702"/>
</dbReference>
<feature type="transmembrane region" description="Helical" evidence="2">
    <location>
        <begin position="76"/>
        <end position="96"/>
    </location>
</feature>
<dbReference type="EMBL" id="JAPDRK010000004">
    <property type="protein sequence ID" value="KAJ9613559.1"/>
    <property type="molecule type" value="Genomic_DNA"/>
</dbReference>
<sequence>MYKKVRREHDIQDVYPLSLLSTVNNTPISSKTTSPAMTQFTYPDGVAVCKLIYYSPALIASLYVSSKHGFHRGSGWIFLTIFCIIRIIGAAAQLATIGKSNPHTAETVALLTAVLGLSPLLLATLGILARIYYSILKQPWSTMFSLVLLKAIQTPAAVALILCIVGATSASDPTKIESESTVHIGIILFAIVYVALVLLTLGAMLGRRRTGQGEMSLIVAVSFALPFLAVRVLYALLAAFSHNKSFNPATGSTTVALFMDVLQEMIVVLIYLVAAVKTPTAPAATNGEKSSAGQTLAYRAGRGDFGAGRSGLFSLAIAAGQALGHKKERGRTGKTQRSQRLHDDHQTHEYSLYDSRSPQTSAV</sequence>
<dbReference type="PANTHER" id="PTHR42109:SF2">
    <property type="entry name" value="INTEGRAL MEMBRANE PROTEIN"/>
    <property type="match status" value="1"/>
</dbReference>
<evidence type="ECO:0000313" key="5">
    <source>
        <dbReference type="Proteomes" id="UP001172673"/>
    </source>
</evidence>
<evidence type="ECO:0000313" key="4">
    <source>
        <dbReference type="EMBL" id="KAJ9613559.1"/>
    </source>
</evidence>
<evidence type="ECO:0000256" key="1">
    <source>
        <dbReference type="SAM" id="MobiDB-lite"/>
    </source>
</evidence>
<keyword evidence="5" id="KW-1185">Reference proteome</keyword>
<keyword evidence="2" id="KW-1133">Transmembrane helix</keyword>
<gene>
    <name evidence="4" type="ORF">H2200_003501</name>
</gene>
<dbReference type="Pfam" id="PF24800">
    <property type="entry name" value="DUF7702"/>
    <property type="match status" value="1"/>
</dbReference>
<dbReference type="AlphaFoldDB" id="A0AA38XHK6"/>
<name>A0AA38XHK6_9EURO</name>
<comment type="caution">
    <text evidence="4">The sequence shown here is derived from an EMBL/GenBank/DDBJ whole genome shotgun (WGS) entry which is preliminary data.</text>
</comment>
<evidence type="ECO:0000256" key="2">
    <source>
        <dbReference type="SAM" id="Phobius"/>
    </source>
</evidence>
<dbReference type="Proteomes" id="UP001172673">
    <property type="component" value="Unassembled WGS sequence"/>
</dbReference>
<protein>
    <recommendedName>
        <fullName evidence="3">DUF7702 domain-containing protein</fullName>
    </recommendedName>
</protein>
<evidence type="ECO:0000259" key="3">
    <source>
        <dbReference type="Pfam" id="PF24800"/>
    </source>
</evidence>
<feature type="transmembrane region" description="Helical" evidence="2">
    <location>
        <begin position="217"/>
        <end position="240"/>
    </location>
</feature>
<reference evidence="4" key="1">
    <citation type="submission" date="2022-10" db="EMBL/GenBank/DDBJ databases">
        <title>Culturing micro-colonial fungi from biological soil crusts in the Mojave desert and describing Neophaeococcomyces mojavensis, and introducing the new genera and species Taxawa tesnikishii.</title>
        <authorList>
            <person name="Kurbessoian T."/>
            <person name="Stajich J.E."/>
        </authorList>
    </citation>
    <scope>NUCLEOTIDE SEQUENCE</scope>
    <source>
        <strain evidence="4">TK_41</strain>
    </source>
</reference>
<feature type="transmembrane region" description="Helical" evidence="2">
    <location>
        <begin position="252"/>
        <end position="274"/>
    </location>
</feature>
<organism evidence="4 5">
    <name type="scientific">Cladophialophora chaetospira</name>
    <dbReference type="NCBI Taxonomy" id="386627"/>
    <lineage>
        <taxon>Eukaryota</taxon>
        <taxon>Fungi</taxon>
        <taxon>Dikarya</taxon>
        <taxon>Ascomycota</taxon>
        <taxon>Pezizomycotina</taxon>
        <taxon>Eurotiomycetes</taxon>
        <taxon>Chaetothyriomycetidae</taxon>
        <taxon>Chaetothyriales</taxon>
        <taxon>Herpotrichiellaceae</taxon>
        <taxon>Cladophialophora</taxon>
    </lineage>
</organism>
<keyword evidence="2" id="KW-0472">Membrane</keyword>
<keyword evidence="2" id="KW-0812">Transmembrane</keyword>
<feature type="transmembrane region" description="Helical" evidence="2">
    <location>
        <begin position="182"/>
        <end position="205"/>
    </location>
</feature>
<feature type="compositionally biased region" description="Basic residues" evidence="1">
    <location>
        <begin position="324"/>
        <end position="339"/>
    </location>
</feature>
<feature type="compositionally biased region" description="Polar residues" evidence="1">
    <location>
        <begin position="354"/>
        <end position="363"/>
    </location>
</feature>
<dbReference type="PANTHER" id="PTHR42109">
    <property type="entry name" value="UNPLACED GENOMIC SCAFFOLD UM_SCAF_CONTIG_1.265, WHOLE GENOME SHOTGUN SEQUENCE"/>
    <property type="match status" value="1"/>
</dbReference>
<proteinExistence type="predicted"/>
<accession>A0AA38XHK6</accession>
<feature type="region of interest" description="Disordered" evidence="1">
    <location>
        <begin position="324"/>
        <end position="363"/>
    </location>
</feature>
<feature type="transmembrane region" description="Helical" evidence="2">
    <location>
        <begin position="145"/>
        <end position="170"/>
    </location>
</feature>